<keyword evidence="2" id="KW-0812">Transmembrane</keyword>
<feature type="non-terminal residue" evidence="3">
    <location>
        <position position="1"/>
    </location>
</feature>
<dbReference type="InterPro" id="IPR006726">
    <property type="entry name" value="PHBA_efflux_AaeB/fusaric-R"/>
</dbReference>
<dbReference type="Pfam" id="PF04632">
    <property type="entry name" value="FUSC"/>
    <property type="match status" value="1"/>
</dbReference>
<name>A0ABT2KNI0_9RHOB</name>
<gene>
    <name evidence="3" type="ORF">CLG85_018965</name>
</gene>
<evidence type="ECO:0000256" key="2">
    <source>
        <dbReference type="SAM" id="Phobius"/>
    </source>
</evidence>
<organism evidence="3 4">
    <name type="scientific">Alloyangia mangrovi</name>
    <dbReference type="NCBI Taxonomy" id="1779329"/>
    <lineage>
        <taxon>Bacteria</taxon>
        <taxon>Pseudomonadati</taxon>
        <taxon>Pseudomonadota</taxon>
        <taxon>Alphaproteobacteria</taxon>
        <taxon>Rhodobacterales</taxon>
        <taxon>Roseobacteraceae</taxon>
        <taxon>Alloyangia</taxon>
    </lineage>
</organism>
<accession>A0ABT2KNI0</accession>
<evidence type="ECO:0000313" key="4">
    <source>
        <dbReference type="Proteomes" id="UP000217448"/>
    </source>
</evidence>
<evidence type="ECO:0000256" key="1">
    <source>
        <dbReference type="SAM" id="MobiDB-lite"/>
    </source>
</evidence>
<feature type="transmembrane region" description="Helical" evidence="2">
    <location>
        <begin position="175"/>
        <end position="196"/>
    </location>
</feature>
<proteinExistence type="predicted"/>
<feature type="region of interest" description="Disordered" evidence="1">
    <location>
        <begin position="281"/>
        <end position="391"/>
    </location>
</feature>
<feature type="transmembrane region" description="Helical" evidence="2">
    <location>
        <begin position="102"/>
        <end position="122"/>
    </location>
</feature>
<feature type="compositionally biased region" description="Basic residues" evidence="1">
    <location>
        <begin position="303"/>
        <end position="312"/>
    </location>
</feature>
<evidence type="ECO:0000313" key="3">
    <source>
        <dbReference type="EMBL" id="MCT4372284.1"/>
    </source>
</evidence>
<protein>
    <submittedName>
        <fullName evidence="3">FUSC family protein</fullName>
    </submittedName>
</protein>
<dbReference type="Proteomes" id="UP000217448">
    <property type="component" value="Unassembled WGS sequence"/>
</dbReference>
<keyword evidence="4" id="KW-1185">Reference proteome</keyword>
<dbReference type="EMBL" id="NTHN02000042">
    <property type="protein sequence ID" value="MCT4372284.1"/>
    <property type="molecule type" value="Genomic_DNA"/>
</dbReference>
<keyword evidence="2" id="KW-0472">Membrane</keyword>
<feature type="compositionally biased region" description="Low complexity" evidence="1">
    <location>
        <begin position="347"/>
        <end position="365"/>
    </location>
</feature>
<feature type="transmembrane region" description="Helical" evidence="2">
    <location>
        <begin position="128"/>
        <end position="146"/>
    </location>
</feature>
<reference evidence="4" key="1">
    <citation type="submission" date="2023-07" db="EMBL/GenBank/DDBJ databases">
        <title>Yangia mangrovi SAOS 153D genome.</title>
        <authorList>
            <person name="Verma A."/>
            <person name="Pal Y."/>
            <person name="Sundharam S."/>
            <person name="Bisht B."/>
            <person name="Srinivasan K."/>
        </authorList>
    </citation>
    <scope>NUCLEOTIDE SEQUENCE [LARGE SCALE GENOMIC DNA]</scope>
    <source>
        <strain evidence="4">SAOS 153D</strain>
    </source>
</reference>
<feature type="transmembrane region" description="Helical" evidence="2">
    <location>
        <begin position="65"/>
        <end position="90"/>
    </location>
</feature>
<keyword evidence="2" id="KW-1133">Transmembrane helix</keyword>
<comment type="caution">
    <text evidence="3">The sequence shown here is derived from an EMBL/GenBank/DDBJ whole genome shotgun (WGS) entry which is preliminary data.</text>
</comment>
<sequence>ERAAALPGLAETLRPLAHALARWRAPENRSVPGTEDMLPVVLHRDWIGAREAAIRASGALLLFGALWQVTGFAAGAFLLLGMSIMISIFTTFENPIAMLPSVFFGQLLGAGMALVIRCLIWPHAGADWHLVAMVLPFIFAGALLAGHDRGMKVSFDFNMVMLLLLHPALPLTGDFGTSALMALAVVAAPLTALVAYRTVYPPTLRRKQVTLARMMLHDVAALAGDADALRHRAVWRARLYHRMLRLFRLTERSARAQRHALDSGLALLDLGHATMRAHEILASPDTPPHRAPRAESGAGPARTHPRNPRPCRRGAQPPCPPRRRGGCRDFPPRGTQRRLSGRLICLRRAAASGARGPSSRAPAGSARRDRDRAGQAPGSRGSPRSTGARRG</sequence>